<dbReference type="GeneID" id="129802289"/>
<feature type="compositionally biased region" description="Acidic residues" evidence="5">
    <location>
        <begin position="351"/>
        <end position="370"/>
    </location>
</feature>
<feature type="compositionally biased region" description="Basic and acidic residues" evidence="5">
    <location>
        <begin position="517"/>
        <end position="537"/>
    </location>
</feature>
<dbReference type="OrthoDB" id="277439at2759"/>
<dbReference type="InterPro" id="IPR006709">
    <property type="entry name" value="SSU_processome_Utp14"/>
</dbReference>
<keyword evidence="7" id="KW-1185">Reference proteome</keyword>
<dbReference type="GO" id="GO:0032040">
    <property type="term" value="C:small-subunit processome"/>
    <property type="evidence" value="ECO:0007669"/>
    <property type="project" value="InterPro"/>
</dbReference>
<evidence type="ECO:0000256" key="2">
    <source>
        <dbReference type="ARBA" id="ARBA00007774"/>
    </source>
</evidence>
<name>A0A1B0CZ30_PHLPP</name>
<dbReference type="GO" id="GO:0006364">
    <property type="term" value="P:rRNA processing"/>
    <property type="evidence" value="ECO:0007669"/>
    <property type="project" value="InterPro"/>
</dbReference>
<dbReference type="PANTHER" id="PTHR14150:SF12">
    <property type="entry name" value="U3 SMALL NUCLEOLAR RNA-ASSOCIATED PROTEIN 14 HOMOLOG A"/>
    <property type="match status" value="1"/>
</dbReference>
<feature type="compositionally biased region" description="Basic residues" evidence="5">
    <location>
        <begin position="505"/>
        <end position="516"/>
    </location>
</feature>
<keyword evidence="3" id="KW-0597">Phosphoprotein</keyword>
<feature type="region of interest" description="Disordered" evidence="5">
    <location>
        <begin position="340"/>
        <end position="377"/>
    </location>
</feature>
<accession>A0A1B0CZ30</accession>
<feature type="compositionally biased region" description="Basic and acidic residues" evidence="5">
    <location>
        <begin position="418"/>
        <end position="428"/>
    </location>
</feature>
<dbReference type="RefSeq" id="XP_055703979.1">
    <property type="nucleotide sequence ID" value="XM_055848004.1"/>
</dbReference>
<evidence type="ECO:0000313" key="6">
    <source>
        <dbReference type="EnsemblMetazoa" id="PPAI000352-PA"/>
    </source>
</evidence>
<feature type="region of interest" description="Disordered" evidence="5">
    <location>
        <begin position="500"/>
        <end position="575"/>
    </location>
</feature>
<dbReference type="EMBL" id="AJVK01009469">
    <property type="status" value="NOT_ANNOTATED_CDS"/>
    <property type="molecule type" value="Genomic_DNA"/>
</dbReference>
<evidence type="ECO:0000256" key="3">
    <source>
        <dbReference type="ARBA" id="ARBA00022553"/>
    </source>
</evidence>
<comment type="similarity">
    <text evidence="2">Belongs to the UTP14 family.</text>
</comment>
<comment type="subcellular location">
    <subcellularLocation>
        <location evidence="1">Nucleus</location>
        <location evidence="1">Nucleolus</location>
    </subcellularLocation>
</comment>
<dbReference type="KEGG" id="ppap:129802289"/>
<sequence length="779" mass="89980">MKMKKEPPKGEPIDDDALESFRSLLSSKGNLKERDFDRADGSDDEINAQSHRKLLTAIEKIDRTQHIKAPSRTEVATKESEFHVIKSHGLMKPQERFTFHQLPNVSKKSSATVIKDLKKLSKSKKKLAKPLEKPVIERISRGIAYEKARYQLDRWEAVVQKNRFDDCLVFPQKPSDEIIIEEDATDKTPSYRIKSDLMLELEALDAKRAEQVGGEEVSPKEDEKLSKKELLAQQKELARLRRKESYEIEKARRQKKIKSKKYHKVLKKDRIRKQLLEFEKLQKSDPEEALRRLELIEKNRVAERSHLRHRNTGTWAKSLQVRAKFDKDARKDLAEQLAIGRELKEQKNSMESEESDQEAAEDAEKDEDYDPFNPWQTVSKKSTDEILGTYRKYWQERNHNEQKRKEYEALEIPEVSTEQEKHPPEEIPKKKKKVGGLAWTIEDIDEDDIKLSTICVPPDDFEGFDRKKKPLPKKKVSIDAVFDSAEQKLEQKLAQKLTKFQKTATKGKKASRKTSKKVTEKSHLNLELKKTAQRPEIDEALQESSKRANPDDSQDFNQLKKIASGDQKDSEIANIAPDSFATVEVKSLRTAIPDDVQDEDEDSERINGKLSLTEAFEDDDIFRDFSREKEDQIAADQPQDLDLTLPGWGSWTGQGVKKQPKRMILKFPKNLPRKDSKKDSVIINEILSGKTKEHLVRDLPFPFTSVKDYEASIRAPVGRTFVPETAHRVLTKPSLVTKMGTIIEPMDEKMLLSGDKPQRIRTKTGKKIQEINEKMKIHR</sequence>
<dbReference type="VEuPathDB" id="VectorBase:PPAI000352"/>
<protein>
    <submittedName>
        <fullName evidence="6">Uncharacterized protein</fullName>
    </submittedName>
</protein>
<proteinExistence type="inferred from homology"/>
<evidence type="ECO:0000313" key="7">
    <source>
        <dbReference type="Proteomes" id="UP000092462"/>
    </source>
</evidence>
<evidence type="ECO:0000256" key="5">
    <source>
        <dbReference type="SAM" id="MobiDB-lite"/>
    </source>
</evidence>
<keyword evidence="4" id="KW-0539">Nucleus</keyword>
<feature type="region of interest" description="Disordered" evidence="5">
    <location>
        <begin position="401"/>
        <end position="434"/>
    </location>
</feature>
<evidence type="ECO:0000256" key="1">
    <source>
        <dbReference type="ARBA" id="ARBA00004604"/>
    </source>
</evidence>
<dbReference type="Pfam" id="PF04615">
    <property type="entry name" value="Utp14"/>
    <property type="match status" value="1"/>
</dbReference>
<feature type="compositionally biased region" description="Basic and acidic residues" evidence="5">
    <location>
        <begin position="341"/>
        <end position="350"/>
    </location>
</feature>
<dbReference type="PANTHER" id="PTHR14150">
    <property type="entry name" value="U3 SMALL NUCLEOLAR RNA-ASSOCIATED PROTEIN 14"/>
    <property type="match status" value="1"/>
</dbReference>
<reference evidence="6" key="1">
    <citation type="submission" date="2022-08" db="UniProtKB">
        <authorList>
            <consortium name="EnsemblMetazoa"/>
        </authorList>
    </citation>
    <scope>IDENTIFICATION</scope>
    <source>
        <strain evidence="6">Israel</strain>
    </source>
</reference>
<evidence type="ECO:0000256" key="4">
    <source>
        <dbReference type="ARBA" id="ARBA00023242"/>
    </source>
</evidence>
<organism evidence="6 7">
    <name type="scientific">Phlebotomus papatasi</name>
    <name type="common">Sandfly</name>
    <dbReference type="NCBI Taxonomy" id="29031"/>
    <lineage>
        <taxon>Eukaryota</taxon>
        <taxon>Metazoa</taxon>
        <taxon>Ecdysozoa</taxon>
        <taxon>Arthropoda</taxon>
        <taxon>Hexapoda</taxon>
        <taxon>Insecta</taxon>
        <taxon>Pterygota</taxon>
        <taxon>Neoptera</taxon>
        <taxon>Endopterygota</taxon>
        <taxon>Diptera</taxon>
        <taxon>Nematocera</taxon>
        <taxon>Psychodoidea</taxon>
        <taxon>Psychodidae</taxon>
        <taxon>Phlebotomus</taxon>
        <taxon>Phlebotomus</taxon>
    </lineage>
</organism>
<dbReference type="VEuPathDB" id="VectorBase:PPAPM1_002911"/>
<dbReference type="AlphaFoldDB" id="A0A1B0CZ30"/>
<dbReference type="EnsemblMetazoa" id="PPAI000352-RA">
    <property type="protein sequence ID" value="PPAI000352-PA"/>
    <property type="gene ID" value="PPAI000352"/>
</dbReference>
<dbReference type="Proteomes" id="UP000092462">
    <property type="component" value="Unassembled WGS sequence"/>
</dbReference>